<protein>
    <recommendedName>
        <fullName evidence="4">Alanine racemase</fullName>
        <ecNumber evidence="4">5.1.1.1</ecNumber>
    </recommendedName>
</protein>
<dbReference type="Gene3D" id="2.40.37.10">
    <property type="entry name" value="Lyase, Ornithine Decarboxylase, Chain A, domain 1"/>
    <property type="match status" value="1"/>
</dbReference>
<dbReference type="SMART" id="SM01005">
    <property type="entry name" value="Ala_racemase_C"/>
    <property type="match status" value="1"/>
</dbReference>
<dbReference type="NCBIfam" id="TIGR00492">
    <property type="entry name" value="alr"/>
    <property type="match status" value="1"/>
</dbReference>
<feature type="active site" description="Proton acceptor; specific for L-alanine" evidence="4">
    <location>
        <position position="293"/>
    </location>
</feature>
<dbReference type="SUPFAM" id="SSF50621">
    <property type="entry name" value="Alanine racemase C-terminal domain-like"/>
    <property type="match status" value="1"/>
</dbReference>
<accession>A0ABV9FQY1</accession>
<keyword evidence="7" id="KW-1185">Reference proteome</keyword>
<comment type="caution">
    <text evidence="6">The sequence shown here is derived from an EMBL/GenBank/DDBJ whole genome shotgun (WGS) entry which is preliminary data.</text>
</comment>
<dbReference type="SUPFAM" id="SSF51419">
    <property type="entry name" value="PLP-binding barrel"/>
    <property type="match status" value="1"/>
</dbReference>
<dbReference type="InterPro" id="IPR001608">
    <property type="entry name" value="Ala_racemase_N"/>
</dbReference>
<feature type="binding site" evidence="4">
    <location>
        <position position="341"/>
    </location>
    <ligand>
        <name>substrate</name>
    </ligand>
</feature>
<comment type="cofactor">
    <cofactor evidence="1 4">
        <name>pyridoxal 5'-phosphate</name>
        <dbReference type="ChEBI" id="CHEBI:597326"/>
    </cofactor>
</comment>
<sequence>MTTAAQLGHAASVPAAGAEPFDHQRQGGGPAPQAEALIDLDALAHNVGVLREHAGDAALMAVVKADGYNHGAVQVARTALAAGAAELGVTTLEEALELRAAGIDAPVLSWLHTTDADFGPAIAAGIELAVSSPRHLAAVAAAARRIGVTATVTIKVDTGLNRNGVAPTELDETLDALARAEAEGATRFRGVFTHLAHADQPHHPVIDLQVEALRHAVARAASRGLHAERVHLSNSAAVLTRPDLSFDMVRPGIALYGLSPVPELGEFGLRPVMTLRARVALVKKVAAGAGVSYGHTWVARRDTTVALLPVGYADGVPRALSGRFEVQIGDRRYPQIGRVCMDQVVVDLGADPGPVSEGDEAILFGSGDGGGPVAQDWADELDTIHYEVVTGVRGRVVRSYRGGPGTTQ</sequence>
<organism evidence="6 7">
    <name type="scientific">Rhodococcus kronopolitis</name>
    <dbReference type="NCBI Taxonomy" id="1460226"/>
    <lineage>
        <taxon>Bacteria</taxon>
        <taxon>Bacillati</taxon>
        <taxon>Actinomycetota</taxon>
        <taxon>Actinomycetes</taxon>
        <taxon>Mycobacteriales</taxon>
        <taxon>Nocardiaceae</taxon>
        <taxon>Rhodococcus</taxon>
    </lineage>
</organism>
<dbReference type="InterPro" id="IPR029066">
    <property type="entry name" value="PLP-binding_barrel"/>
</dbReference>
<dbReference type="PANTHER" id="PTHR30511:SF0">
    <property type="entry name" value="ALANINE RACEMASE, CATABOLIC-RELATED"/>
    <property type="match status" value="1"/>
</dbReference>
<dbReference type="RefSeq" id="WP_378413980.1">
    <property type="nucleotide sequence ID" value="NZ_JBHSFO010000001.1"/>
</dbReference>
<keyword evidence="2 4" id="KW-0663">Pyridoxal phosphate</keyword>
<dbReference type="InterPro" id="IPR011079">
    <property type="entry name" value="Ala_racemase_C"/>
</dbReference>
<dbReference type="Pfam" id="PF00842">
    <property type="entry name" value="Ala_racemase_C"/>
    <property type="match status" value="1"/>
</dbReference>
<evidence type="ECO:0000256" key="4">
    <source>
        <dbReference type="HAMAP-Rule" id="MF_01201"/>
    </source>
</evidence>
<keyword evidence="3 4" id="KW-0413">Isomerase</keyword>
<dbReference type="EC" id="5.1.1.1" evidence="4"/>
<evidence type="ECO:0000256" key="3">
    <source>
        <dbReference type="ARBA" id="ARBA00023235"/>
    </source>
</evidence>
<comment type="pathway">
    <text evidence="4">Amino-acid biosynthesis; D-alanine biosynthesis; D-alanine from L-alanine: step 1/1.</text>
</comment>
<proteinExistence type="inferred from homology"/>
<dbReference type="CDD" id="cd00430">
    <property type="entry name" value="PLPDE_III_AR"/>
    <property type="match status" value="1"/>
</dbReference>
<feature type="active site" description="Proton acceptor; specific for D-alanine" evidence="4">
    <location>
        <position position="64"/>
    </location>
</feature>
<dbReference type="PANTHER" id="PTHR30511">
    <property type="entry name" value="ALANINE RACEMASE"/>
    <property type="match status" value="1"/>
</dbReference>
<comment type="function">
    <text evidence="4">Catalyzes the interconversion of L-alanine and D-alanine. May also act on other amino acids.</text>
</comment>
<name>A0ABV9FQY1_9NOCA</name>
<dbReference type="Pfam" id="PF01168">
    <property type="entry name" value="Ala_racemase_N"/>
    <property type="match status" value="1"/>
</dbReference>
<dbReference type="HAMAP" id="MF_01201">
    <property type="entry name" value="Ala_racemase"/>
    <property type="match status" value="1"/>
</dbReference>
<dbReference type="InterPro" id="IPR009006">
    <property type="entry name" value="Ala_racemase/Decarboxylase_C"/>
</dbReference>
<reference evidence="7" key="1">
    <citation type="journal article" date="2019" name="Int. J. Syst. Evol. Microbiol.">
        <title>The Global Catalogue of Microorganisms (GCM) 10K type strain sequencing project: providing services to taxonomists for standard genome sequencing and annotation.</title>
        <authorList>
            <consortium name="The Broad Institute Genomics Platform"/>
            <consortium name="The Broad Institute Genome Sequencing Center for Infectious Disease"/>
            <person name="Wu L."/>
            <person name="Ma J."/>
        </authorList>
    </citation>
    <scope>NUCLEOTIDE SEQUENCE [LARGE SCALE GENOMIC DNA]</scope>
    <source>
        <strain evidence="7">CCUG 54520</strain>
    </source>
</reference>
<dbReference type="Proteomes" id="UP001595914">
    <property type="component" value="Unassembled WGS sequence"/>
</dbReference>
<evidence type="ECO:0000256" key="2">
    <source>
        <dbReference type="ARBA" id="ARBA00022898"/>
    </source>
</evidence>
<evidence type="ECO:0000259" key="5">
    <source>
        <dbReference type="SMART" id="SM01005"/>
    </source>
</evidence>
<dbReference type="EMBL" id="JBHSFO010000001">
    <property type="protein sequence ID" value="MFC4602669.1"/>
    <property type="molecule type" value="Genomic_DNA"/>
</dbReference>
<dbReference type="GO" id="GO:0008784">
    <property type="term" value="F:alanine racemase activity"/>
    <property type="evidence" value="ECO:0007669"/>
    <property type="project" value="UniProtKB-EC"/>
</dbReference>
<feature type="binding site" evidence="4">
    <location>
        <position position="162"/>
    </location>
    <ligand>
        <name>substrate</name>
    </ligand>
</feature>
<evidence type="ECO:0000313" key="6">
    <source>
        <dbReference type="EMBL" id="MFC4602669.1"/>
    </source>
</evidence>
<evidence type="ECO:0000313" key="7">
    <source>
        <dbReference type="Proteomes" id="UP001595914"/>
    </source>
</evidence>
<gene>
    <name evidence="6" type="primary">alr</name>
    <name evidence="6" type="ORF">ACFO6S_03070</name>
</gene>
<dbReference type="Gene3D" id="3.20.20.10">
    <property type="entry name" value="Alanine racemase"/>
    <property type="match status" value="1"/>
</dbReference>
<feature type="modified residue" description="N6-(pyridoxal phosphate)lysine" evidence="4">
    <location>
        <position position="64"/>
    </location>
</feature>
<dbReference type="InterPro" id="IPR000821">
    <property type="entry name" value="Ala_racemase"/>
</dbReference>
<evidence type="ECO:0000256" key="1">
    <source>
        <dbReference type="ARBA" id="ARBA00001933"/>
    </source>
</evidence>
<feature type="domain" description="Alanine racemase C-terminal" evidence="5">
    <location>
        <begin position="272"/>
        <end position="401"/>
    </location>
</feature>
<comment type="catalytic activity">
    <reaction evidence="4">
        <text>L-alanine = D-alanine</text>
        <dbReference type="Rhea" id="RHEA:20249"/>
        <dbReference type="ChEBI" id="CHEBI:57416"/>
        <dbReference type="ChEBI" id="CHEBI:57972"/>
        <dbReference type="EC" id="5.1.1.1"/>
    </reaction>
</comment>
<dbReference type="PRINTS" id="PR00992">
    <property type="entry name" value="ALARACEMASE"/>
</dbReference>
<comment type="similarity">
    <text evidence="4">Belongs to the alanine racemase family.</text>
</comment>